<feature type="region of interest" description="Disordered" evidence="2">
    <location>
        <begin position="265"/>
        <end position="285"/>
    </location>
</feature>
<dbReference type="PANTHER" id="PTHR46248:SF6">
    <property type="entry name" value="OS03G0859900 PROTEIN"/>
    <property type="match status" value="1"/>
</dbReference>
<dbReference type="InterPro" id="IPR006869">
    <property type="entry name" value="DUF547"/>
</dbReference>
<dbReference type="EMBL" id="SMMG02000001">
    <property type="protein sequence ID" value="KAA3489517.1"/>
    <property type="molecule type" value="Genomic_DNA"/>
</dbReference>
<evidence type="ECO:0000256" key="1">
    <source>
        <dbReference type="SAM" id="Coils"/>
    </source>
</evidence>
<name>A0A5B6X9B5_9ROSI</name>
<feature type="compositionally biased region" description="Polar residues" evidence="2">
    <location>
        <begin position="266"/>
        <end position="279"/>
    </location>
</feature>
<dbReference type="Pfam" id="PF04784">
    <property type="entry name" value="DUF547"/>
    <property type="match status" value="1"/>
</dbReference>
<organism evidence="4 5">
    <name type="scientific">Gossypium australe</name>
    <dbReference type="NCBI Taxonomy" id="47621"/>
    <lineage>
        <taxon>Eukaryota</taxon>
        <taxon>Viridiplantae</taxon>
        <taxon>Streptophyta</taxon>
        <taxon>Embryophyta</taxon>
        <taxon>Tracheophyta</taxon>
        <taxon>Spermatophyta</taxon>
        <taxon>Magnoliopsida</taxon>
        <taxon>eudicotyledons</taxon>
        <taxon>Gunneridae</taxon>
        <taxon>Pentapetalae</taxon>
        <taxon>rosids</taxon>
        <taxon>malvids</taxon>
        <taxon>Malvales</taxon>
        <taxon>Malvaceae</taxon>
        <taxon>Malvoideae</taxon>
        <taxon>Gossypium</taxon>
    </lineage>
</organism>
<feature type="compositionally biased region" description="Basic and acidic residues" evidence="2">
    <location>
        <begin position="190"/>
        <end position="204"/>
    </location>
</feature>
<dbReference type="OrthoDB" id="418495at2759"/>
<gene>
    <name evidence="4" type="ORF">EPI10_033126</name>
</gene>
<keyword evidence="5" id="KW-1185">Reference proteome</keyword>
<feature type="region of interest" description="Disordered" evidence="2">
    <location>
        <begin position="181"/>
        <end position="216"/>
    </location>
</feature>
<evidence type="ECO:0000313" key="4">
    <source>
        <dbReference type="EMBL" id="KAA3489517.1"/>
    </source>
</evidence>
<sequence>MASQADLSVNNMSLEIRKMKLSGQQKKEALEREVSMLQKMLNQEEKMHEILTRTKELLAELAMVEGEIARLENQISQLQLDLKQEKEATKAKQWQPGSLMSYLQGHPSTTSNPNPIKQGGQEKVVFETKALHFISKAIKGDYTLSDFSLNERMDSRLLSEQKENQFQGEVKFQERVPRKSSLLKAASPLRDPRHPSPKLRERIPESNWDLPPKSLSSTLLSEESSQNWHPNKLSENIMKCLNFIFVRLLRTSRAMELEKSGPITRVESTLNPKSSLGSQKESRQQDPYGIFDMEESIPRDIGPYKNLVIFASNSMDPKCISSSIPLLKKLRVLMSNLQKVDLRSLTYQQKLAFWINMYNACIMHGYLQYGVPNTPEKFLTLMNKATLNVGGNTISAQAMEHYILRKPASSNMKEAYQKDDKDDQESIVRKLYGLQLMDPNVTFALSCGTRSSPAVSLGINFGTLSMADVPDPKKLLNKLPWQVRIYTADGVAAELEKSKLEYLQASIAVTNTKKIALPELLLRNMFDFSVDMTSLVQWVCQQLPTSGSLRKSMVDCFRSHNSGKISITVEKIPYDFEFQYLLAM</sequence>
<reference evidence="5" key="1">
    <citation type="journal article" date="2019" name="Plant Biotechnol. J.">
        <title>Genome sequencing of the Australian wild diploid species Gossypium australe highlights disease resistance and delayed gland morphogenesis.</title>
        <authorList>
            <person name="Cai Y."/>
            <person name="Cai X."/>
            <person name="Wang Q."/>
            <person name="Wang P."/>
            <person name="Zhang Y."/>
            <person name="Cai C."/>
            <person name="Xu Y."/>
            <person name="Wang K."/>
            <person name="Zhou Z."/>
            <person name="Wang C."/>
            <person name="Geng S."/>
            <person name="Li B."/>
            <person name="Dong Q."/>
            <person name="Hou Y."/>
            <person name="Wang H."/>
            <person name="Ai P."/>
            <person name="Liu Z."/>
            <person name="Yi F."/>
            <person name="Sun M."/>
            <person name="An G."/>
            <person name="Cheng J."/>
            <person name="Zhang Y."/>
            <person name="Shi Q."/>
            <person name="Xie Y."/>
            <person name="Shi X."/>
            <person name="Chang Y."/>
            <person name="Huang F."/>
            <person name="Chen Y."/>
            <person name="Hong S."/>
            <person name="Mi L."/>
            <person name="Sun Q."/>
            <person name="Zhang L."/>
            <person name="Zhou B."/>
            <person name="Peng R."/>
            <person name="Zhang X."/>
            <person name="Liu F."/>
        </authorList>
    </citation>
    <scope>NUCLEOTIDE SEQUENCE [LARGE SCALE GENOMIC DNA]</scope>
    <source>
        <strain evidence="5">cv. PA1801</strain>
    </source>
</reference>
<dbReference type="AlphaFoldDB" id="A0A5B6X9B5"/>
<dbReference type="GO" id="GO:0016853">
    <property type="term" value="F:isomerase activity"/>
    <property type="evidence" value="ECO:0007669"/>
    <property type="project" value="UniProtKB-KW"/>
</dbReference>
<feature type="domain" description="DUF547" evidence="3">
    <location>
        <begin position="343"/>
        <end position="456"/>
    </location>
</feature>
<evidence type="ECO:0000259" key="3">
    <source>
        <dbReference type="Pfam" id="PF04784"/>
    </source>
</evidence>
<keyword evidence="1" id="KW-0175">Coiled coil</keyword>
<accession>A0A5B6X9B5</accession>
<dbReference type="PANTHER" id="PTHR46248">
    <property type="entry name" value="EXPRESSED PROTEIN"/>
    <property type="match status" value="1"/>
</dbReference>
<feature type="coiled-coil region" evidence="1">
    <location>
        <begin position="27"/>
        <end position="88"/>
    </location>
</feature>
<evidence type="ECO:0000256" key="2">
    <source>
        <dbReference type="SAM" id="MobiDB-lite"/>
    </source>
</evidence>
<evidence type="ECO:0000313" key="5">
    <source>
        <dbReference type="Proteomes" id="UP000325315"/>
    </source>
</evidence>
<keyword evidence="4" id="KW-0413">Isomerase</keyword>
<dbReference type="Proteomes" id="UP000325315">
    <property type="component" value="Unassembled WGS sequence"/>
</dbReference>
<comment type="caution">
    <text evidence="4">The sequence shown here is derived from an EMBL/GenBank/DDBJ whole genome shotgun (WGS) entry which is preliminary data.</text>
</comment>
<proteinExistence type="predicted"/>
<protein>
    <submittedName>
        <fullName evidence="4">Topoisomerase 1-associated factor 1</fullName>
    </submittedName>
</protein>